<evidence type="ECO:0000313" key="1">
    <source>
        <dbReference type="EMBL" id="KAA8547201.1"/>
    </source>
</evidence>
<name>A0A5J5C198_9ASTE</name>
<dbReference type="Proteomes" id="UP000325577">
    <property type="component" value="Linkage Group LG1"/>
</dbReference>
<protein>
    <submittedName>
        <fullName evidence="1">Uncharacterized protein</fullName>
    </submittedName>
</protein>
<keyword evidence="2" id="KW-1185">Reference proteome</keyword>
<dbReference type="EMBL" id="CM018032">
    <property type="protein sequence ID" value="KAA8547201.1"/>
    <property type="molecule type" value="Genomic_DNA"/>
</dbReference>
<evidence type="ECO:0000313" key="2">
    <source>
        <dbReference type="Proteomes" id="UP000325577"/>
    </source>
</evidence>
<gene>
    <name evidence="1" type="ORF">F0562_003643</name>
</gene>
<sequence>MFGESVRIKKEAIRVINDDGDLTAFITKYQDAFPEDVIVNLAGEESSSVPYNREGFIKFHPLEIDSLHCQILSLDDVQESIKDELLKKYIDLQESWEELSLTRSLLRRSREEAFFERDNSTRLGRERDALKVALGEKDLKYVASCYALVSRIQGKYQEQVFKFQEEAYQMGYENAQVRRPLTFPPIEVKMVVVREEVEE</sequence>
<dbReference type="AlphaFoldDB" id="A0A5J5C198"/>
<accession>A0A5J5C198</accession>
<reference evidence="1 2" key="1">
    <citation type="submission" date="2019-09" db="EMBL/GenBank/DDBJ databases">
        <title>A chromosome-level genome assembly of the Chinese tupelo Nyssa sinensis.</title>
        <authorList>
            <person name="Yang X."/>
            <person name="Kang M."/>
            <person name="Yang Y."/>
            <person name="Xiong H."/>
            <person name="Wang M."/>
            <person name="Zhang Z."/>
            <person name="Wang Z."/>
            <person name="Wu H."/>
            <person name="Ma T."/>
            <person name="Liu J."/>
            <person name="Xi Z."/>
        </authorList>
    </citation>
    <scope>NUCLEOTIDE SEQUENCE [LARGE SCALE GENOMIC DNA]</scope>
    <source>
        <strain evidence="1">J267</strain>
        <tissue evidence="1">Leaf</tissue>
    </source>
</reference>
<organism evidence="1 2">
    <name type="scientific">Nyssa sinensis</name>
    <dbReference type="NCBI Taxonomy" id="561372"/>
    <lineage>
        <taxon>Eukaryota</taxon>
        <taxon>Viridiplantae</taxon>
        <taxon>Streptophyta</taxon>
        <taxon>Embryophyta</taxon>
        <taxon>Tracheophyta</taxon>
        <taxon>Spermatophyta</taxon>
        <taxon>Magnoliopsida</taxon>
        <taxon>eudicotyledons</taxon>
        <taxon>Gunneridae</taxon>
        <taxon>Pentapetalae</taxon>
        <taxon>asterids</taxon>
        <taxon>Cornales</taxon>
        <taxon>Nyssaceae</taxon>
        <taxon>Nyssa</taxon>
    </lineage>
</organism>
<proteinExistence type="predicted"/>